<protein>
    <submittedName>
        <fullName evidence="3">Transposon protein, putative, Mariner sub-class</fullName>
    </submittedName>
</protein>
<reference evidence="3" key="3">
    <citation type="submission" date="2006-01" db="EMBL/GenBank/DDBJ databases">
        <authorList>
            <person name="Buell R."/>
        </authorList>
    </citation>
    <scope>NUCLEOTIDE SEQUENCE</scope>
</reference>
<reference evidence="3" key="2">
    <citation type="submission" date="2005-04" db="EMBL/GenBank/DDBJ databases">
        <authorList>
            <person name="Buell C.R."/>
            <person name="Wing R.A."/>
            <person name="McCombie W.A."/>
            <person name="Ouyang S."/>
        </authorList>
    </citation>
    <scope>NUCLEOTIDE SEQUENCE</scope>
</reference>
<keyword evidence="2" id="KW-0472">Membrane</keyword>
<reference evidence="3" key="1">
    <citation type="journal article" date="2005" name="BMC Biol.">
        <title>The sequence of rice chromosomes 11 and 12, rich in disease resistance genes and recent gene duplications.</title>
        <authorList>
            <consortium name="The rice chromosomes 11 and 12 sequencing consortia"/>
        </authorList>
    </citation>
    <scope>NUCLEOTIDE SEQUENCE [LARGE SCALE GENOMIC DNA]</scope>
</reference>
<accession>Q2QVN2</accession>
<gene>
    <name evidence="3" type="ordered locus">LOC_Os12g12240</name>
</gene>
<dbReference type="Gene3D" id="3.30.420.10">
    <property type="entry name" value="Ribonuclease H-like superfamily/Ribonuclease H"/>
    <property type="match status" value="1"/>
</dbReference>
<keyword evidence="2" id="KW-1133">Transmembrane helix</keyword>
<dbReference type="AlphaFoldDB" id="Q2QVN2"/>
<evidence type="ECO:0000313" key="3">
    <source>
        <dbReference type="EMBL" id="ABA96785.1"/>
    </source>
</evidence>
<dbReference type="GO" id="GO:0003676">
    <property type="term" value="F:nucleic acid binding"/>
    <property type="evidence" value="ECO:0007669"/>
    <property type="project" value="InterPro"/>
</dbReference>
<keyword evidence="2" id="KW-0812">Transmembrane</keyword>
<feature type="transmembrane region" description="Helical" evidence="2">
    <location>
        <begin position="39"/>
        <end position="62"/>
    </location>
</feature>
<feature type="region of interest" description="Disordered" evidence="1">
    <location>
        <begin position="1"/>
        <end position="24"/>
    </location>
</feature>
<dbReference type="InterPro" id="IPR036397">
    <property type="entry name" value="RNaseH_sf"/>
</dbReference>
<feature type="transmembrane region" description="Helical" evidence="2">
    <location>
        <begin position="82"/>
        <end position="99"/>
    </location>
</feature>
<organism evidence="3">
    <name type="scientific">Oryza sativa subsp. japonica</name>
    <name type="common">Rice</name>
    <dbReference type="NCBI Taxonomy" id="39947"/>
    <lineage>
        <taxon>Eukaryota</taxon>
        <taxon>Viridiplantae</taxon>
        <taxon>Streptophyta</taxon>
        <taxon>Embryophyta</taxon>
        <taxon>Tracheophyta</taxon>
        <taxon>Spermatophyta</taxon>
        <taxon>Magnoliopsida</taxon>
        <taxon>Liliopsida</taxon>
        <taxon>Poales</taxon>
        <taxon>Poaceae</taxon>
        <taxon>BOP clade</taxon>
        <taxon>Oryzoideae</taxon>
        <taxon>Oryzeae</taxon>
        <taxon>Oryzinae</taxon>
        <taxon>Oryza</taxon>
        <taxon>Oryza sativa</taxon>
    </lineage>
</organism>
<evidence type="ECO:0000256" key="1">
    <source>
        <dbReference type="SAM" id="MobiDB-lite"/>
    </source>
</evidence>
<sequence>MASGGGTTPATEERTTCRRRHHRGSISTSTAAATLLRSVAAAVLLVLFTGSLVFYALCAAAAPPGASPGGVVTSWKAGSSAWLLLCLVVDVVVVSGLVVERFGVGKEASSMVEEDQLGGDVQGGDNHVLPFDLNIDAPGPQVLPFDLNIDAPGHQGEMNPDNGDAMDQVLQLYGGHIHNAFPFDINSDAFEEHLQMQAAVARPRYNEEGICTFDGKIGLWPFTKKEPAQRASQNRPRGTLVTKTIKVDRDIVRSFLIAKVLPAIISSWPREERHNTIWIQQDNAPSHVPVDDPQFAYAVSQTGFDIRLMYQPPNSPYMNALDLGFFASLQSLTYRRISRNMDELIDNAEQEFQAYDDNKLNRVFLTLQSCLLEVMEVDGGNGYRIPHMGKERLERLDILPNTLSCGRQLYDKVRTALSNQVQ</sequence>
<dbReference type="PANTHER" id="PTHR47169">
    <property type="entry name" value="OS01G0541250 PROTEIN"/>
    <property type="match status" value="1"/>
</dbReference>
<dbReference type="PANTHER" id="PTHR47169:SF2">
    <property type="entry name" value="OS01G0541250 PROTEIN"/>
    <property type="match status" value="1"/>
</dbReference>
<proteinExistence type="predicted"/>
<evidence type="ECO:0000256" key="2">
    <source>
        <dbReference type="SAM" id="Phobius"/>
    </source>
</evidence>
<name>Q2QVN2_ORYSJ</name>
<dbReference type="EMBL" id="DP000011">
    <property type="protein sequence ID" value="ABA96785.1"/>
    <property type="molecule type" value="Genomic_DNA"/>
</dbReference>